<protein>
    <submittedName>
        <fullName evidence="2">Hypp4375 protein</fullName>
    </submittedName>
</protein>
<evidence type="ECO:0000256" key="1">
    <source>
        <dbReference type="SAM" id="MobiDB-lite"/>
    </source>
</evidence>
<sequence>MSRRKQARPRALKRESSAAHYRSLSAAQPVGCEVGKVAGFSDWGSGRAGVCVCLGFINMSSISTQQIPPTARHPLPFSNPTFTFQRRLPLSKLLYNSLIKGIATVQARLGFCTVNRWNVLCLQPAALDCGLPGVKVGRNGVAPIEARARSPAQTINCVLSCQGGTKREHDVPVYDIDTPRRPPLQRCELENALASGAEGEEVDVKEDERDCVNNNNNNNGPANQEGSGESEEGLSNNMADKGTEVQENSPHQPSEEGSPGCLEEGTRQIYRCDTCGTTLATLSDFMDHRNYVCGSAVKCSTLEAEAPEIFQRCIPRRHCGVAHSQALMSCVPGMDH</sequence>
<evidence type="ECO:0000313" key="2">
    <source>
        <dbReference type="EMBL" id="CAH1270646.1"/>
    </source>
</evidence>
<accession>A0A8K0A7V6</accession>
<proteinExistence type="predicted"/>
<organism evidence="2 3">
    <name type="scientific">Branchiostoma lanceolatum</name>
    <name type="common">Common lancelet</name>
    <name type="synonym">Amphioxus lanceolatum</name>
    <dbReference type="NCBI Taxonomy" id="7740"/>
    <lineage>
        <taxon>Eukaryota</taxon>
        <taxon>Metazoa</taxon>
        <taxon>Chordata</taxon>
        <taxon>Cephalochordata</taxon>
        <taxon>Leptocardii</taxon>
        <taxon>Amphioxiformes</taxon>
        <taxon>Branchiostomatidae</taxon>
        <taxon>Branchiostoma</taxon>
    </lineage>
</organism>
<gene>
    <name evidence="2" type="primary">Hypp4375</name>
    <name evidence="2" type="ORF">BLAG_LOCUS22865</name>
</gene>
<name>A0A8K0A7V6_BRALA</name>
<dbReference type="EMBL" id="OV696692">
    <property type="protein sequence ID" value="CAH1270646.1"/>
    <property type="molecule type" value="Genomic_DNA"/>
</dbReference>
<dbReference type="AlphaFoldDB" id="A0A8K0A7V6"/>
<evidence type="ECO:0000313" key="3">
    <source>
        <dbReference type="Proteomes" id="UP000838412"/>
    </source>
</evidence>
<reference evidence="2" key="1">
    <citation type="submission" date="2022-01" db="EMBL/GenBank/DDBJ databases">
        <authorList>
            <person name="Braso-Vives M."/>
        </authorList>
    </citation>
    <scope>NUCLEOTIDE SEQUENCE</scope>
</reference>
<feature type="region of interest" description="Disordered" evidence="1">
    <location>
        <begin position="195"/>
        <end position="262"/>
    </location>
</feature>
<dbReference type="Proteomes" id="UP000838412">
    <property type="component" value="Chromosome 7"/>
</dbReference>
<keyword evidence="3" id="KW-1185">Reference proteome</keyword>